<dbReference type="GO" id="GO:0015297">
    <property type="term" value="F:antiporter activity"/>
    <property type="evidence" value="ECO:0007669"/>
    <property type="project" value="InterPro"/>
</dbReference>
<feature type="transmembrane region" description="Helical" evidence="5">
    <location>
        <begin position="296"/>
        <end position="314"/>
    </location>
</feature>
<feature type="transmembrane region" description="Helical" evidence="5">
    <location>
        <begin position="55"/>
        <end position="75"/>
    </location>
</feature>
<gene>
    <name evidence="7" type="ORF">AVJ23_12685</name>
</gene>
<dbReference type="GO" id="GO:1902600">
    <property type="term" value="P:proton transmembrane transport"/>
    <property type="evidence" value="ECO:0007669"/>
    <property type="project" value="InterPro"/>
</dbReference>
<dbReference type="PANTHER" id="PTHR43021:SF2">
    <property type="entry name" value="CATION_H+ EXCHANGER DOMAIN-CONTAINING PROTEIN"/>
    <property type="match status" value="1"/>
</dbReference>
<dbReference type="STRING" id="1685382.AVJ23_12685"/>
<dbReference type="PANTHER" id="PTHR43021">
    <property type="entry name" value="NA(+)/H(+) ANTIPORTER-RELATED"/>
    <property type="match status" value="1"/>
</dbReference>
<dbReference type="EMBL" id="LPXO01000007">
    <property type="protein sequence ID" value="KUF10418.1"/>
    <property type="molecule type" value="Genomic_DNA"/>
</dbReference>
<evidence type="ECO:0000256" key="5">
    <source>
        <dbReference type="SAM" id="Phobius"/>
    </source>
</evidence>
<name>A0A0W7WII2_9RHOB</name>
<feature type="transmembrane region" description="Helical" evidence="5">
    <location>
        <begin position="186"/>
        <end position="206"/>
    </location>
</feature>
<comment type="subcellular location">
    <subcellularLocation>
        <location evidence="1">Membrane</location>
        <topology evidence="1">Multi-pass membrane protein</topology>
    </subcellularLocation>
</comment>
<evidence type="ECO:0000256" key="3">
    <source>
        <dbReference type="ARBA" id="ARBA00022989"/>
    </source>
</evidence>
<feature type="domain" description="Cation/H+ exchanger transmembrane" evidence="6">
    <location>
        <begin position="14"/>
        <end position="380"/>
    </location>
</feature>
<sequence>MAEIFIVLGALFLAALAADTLGRRTRVPRVTLLLLLGLAVGEGGLGLVSNGALPFADALSTIALTMVAFLLGGTLRTETLRAHGRAILWLSAGIVLATVAVVTGGLLLLGVAAPLAILAGAIATATDPAATQEVLREHGAETRFTLTLRGVVAVDDAWGMIVFALALVAAQALGGEGMSLDHLWRALWELGGALALGLALGLPGAVLTGRVREGEPQQVEALGLVFLTAGLALWLDVSYLLAGMTAGAVIVNRALHHDYAFHEIERIEWPFLALFFLLAGATLDLAALWAIGGLGLAYVVLRIAGRLLGGWLGGRLGGLDARESQLSGAALLSQAGVAVGMALVAAQDFPEAGEILLSLAIGTTVIFEVIGPLTTAWALRRLSRSATP</sequence>
<reference evidence="7 8" key="1">
    <citation type="submission" date="2015-12" db="EMBL/GenBank/DDBJ databases">
        <authorList>
            <person name="Shamseldin A."/>
            <person name="Moawad H."/>
            <person name="Abd El-Rahim W.M."/>
            <person name="Sadowsky M.J."/>
        </authorList>
    </citation>
    <scope>NUCLEOTIDE SEQUENCE [LARGE SCALE GENOMIC DNA]</scope>
    <source>
        <strain evidence="7 8">SJ5A-1</strain>
    </source>
</reference>
<dbReference type="GO" id="GO:0016020">
    <property type="term" value="C:membrane"/>
    <property type="evidence" value="ECO:0007669"/>
    <property type="project" value="UniProtKB-SubCell"/>
</dbReference>
<keyword evidence="3 5" id="KW-1133">Transmembrane helix</keyword>
<evidence type="ECO:0000256" key="2">
    <source>
        <dbReference type="ARBA" id="ARBA00022692"/>
    </source>
</evidence>
<feature type="transmembrane region" description="Helical" evidence="5">
    <location>
        <begin position="226"/>
        <end position="251"/>
    </location>
</feature>
<keyword evidence="8" id="KW-1185">Reference proteome</keyword>
<protein>
    <submittedName>
        <fullName evidence="7">Sodium:proton antiporter</fullName>
    </submittedName>
</protein>
<accession>A0A0W7WII2</accession>
<evidence type="ECO:0000256" key="4">
    <source>
        <dbReference type="ARBA" id="ARBA00023136"/>
    </source>
</evidence>
<evidence type="ECO:0000313" key="7">
    <source>
        <dbReference type="EMBL" id="KUF10418.1"/>
    </source>
</evidence>
<dbReference type="InterPro" id="IPR006153">
    <property type="entry name" value="Cation/H_exchanger_TM"/>
</dbReference>
<dbReference type="InterPro" id="IPR038770">
    <property type="entry name" value="Na+/solute_symporter_sf"/>
</dbReference>
<feature type="transmembrane region" description="Helical" evidence="5">
    <location>
        <begin position="157"/>
        <end position="174"/>
    </location>
</feature>
<evidence type="ECO:0000259" key="6">
    <source>
        <dbReference type="Pfam" id="PF00999"/>
    </source>
</evidence>
<dbReference type="Pfam" id="PF00999">
    <property type="entry name" value="Na_H_Exchanger"/>
    <property type="match status" value="1"/>
</dbReference>
<proteinExistence type="predicted"/>
<feature type="transmembrane region" description="Helical" evidence="5">
    <location>
        <begin position="355"/>
        <end position="379"/>
    </location>
</feature>
<feature type="transmembrane region" description="Helical" evidence="5">
    <location>
        <begin position="326"/>
        <end position="349"/>
    </location>
</feature>
<evidence type="ECO:0000256" key="1">
    <source>
        <dbReference type="ARBA" id="ARBA00004141"/>
    </source>
</evidence>
<evidence type="ECO:0000313" key="8">
    <source>
        <dbReference type="Proteomes" id="UP000054396"/>
    </source>
</evidence>
<keyword evidence="2 5" id="KW-0812">Transmembrane</keyword>
<comment type="caution">
    <text evidence="7">The sequence shown here is derived from an EMBL/GenBank/DDBJ whole genome shotgun (WGS) entry which is preliminary data.</text>
</comment>
<keyword evidence="4 5" id="KW-0472">Membrane</keyword>
<dbReference type="Proteomes" id="UP000054396">
    <property type="component" value="Unassembled WGS sequence"/>
</dbReference>
<dbReference type="Gene3D" id="1.20.1530.20">
    <property type="match status" value="1"/>
</dbReference>
<organism evidence="7 8">
    <name type="scientific">Pseudoponticoccus marisrubri</name>
    <dbReference type="NCBI Taxonomy" id="1685382"/>
    <lineage>
        <taxon>Bacteria</taxon>
        <taxon>Pseudomonadati</taxon>
        <taxon>Pseudomonadota</taxon>
        <taxon>Alphaproteobacteria</taxon>
        <taxon>Rhodobacterales</taxon>
        <taxon>Roseobacteraceae</taxon>
        <taxon>Pseudoponticoccus</taxon>
    </lineage>
</organism>
<dbReference type="OrthoDB" id="9778229at2"/>
<feature type="transmembrane region" description="Helical" evidence="5">
    <location>
        <begin position="87"/>
        <end position="109"/>
    </location>
</feature>
<feature type="transmembrane region" description="Helical" evidence="5">
    <location>
        <begin position="271"/>
        <end position="290"/>
    </location>
</feature>
<dbReference type="AlphaFoldDB" id="A0A0W7WII2"/>